<protein>
    <submittedName>
        <fullName evidence="1">Uncharacterized protein</fullName>
    </submittedName>
</protein>
<organism evidence="1 2">
    <name type="scientific">Lithocarpus litseifolius</name>
    <dbReference type="NCBI Taxonomy" id="425828"/>
    <lineage>
        <taxon>Eukaryota</taxon>
        <taxon>Viridiplantae</taxon>
        <taxon>Streptophyta</taxon>
        <taxon>Embryophyta</taxon>
        <taxon>Tracheophyta</taxon>
        <taxon>Spermatophyta</taxon>
        <taxon>Magnoliopsida</taxon>
        <taxon>eudicotyledons</taxon>
        <taxon>Gunneridae</taxon>
        <taxon>Pentapetalae</taxon>
        <taxon>rosids</taxon>
        <taxon>fabids</taxon>
        <taxon>Fagales</taxon>
        <taxon>Fagaceae</taxon>
        <taxon>Lithocarpus</taxon>
    </lineage>
</organism>
<name>A0AAW2CIL4_9ROSI</name>
<reference evidence="1 2" key="1">
    <citation type="submission" date="2024-01" db="EMBL/GenBank/DDBJ databases">
        <title>A telomere-to-telomere, gap-free genome of sweet tea (Lithocarpus litseifolius).</title>
        <authorList>
            <person name="Zhou J."/>
        </authorList>
    </citation>
    <scope>NUCLEOTIDE SEQUENCE [LARGE SCALE GENOMIC DNA]</scope>
    <source>
        <strain evidence="1">Zhou-2022a</strain>
        <tissue evidence="1">Leaf</tissue>
    </source>
</reference>
<evidence type="ECO:0000313" key="2">
    <source>
        <dbReference type="Proteomes" id="UP001459277"/>
    </source>
</evidence>
<sequence>MATPIDDETAQKILEEQNNVLKEMGRHLTRLEDARLKKTAHVEIHDDEEGEGWDKRDKANYERNKKFEKLTADTVAMKEKQTLHAFPLSLMRAQFIFNTMIDVTLVDLETTKQGVGKSFSEYMIRWKGKASRMVRRPNEKDQINMIIKNLIPTYSSRLLSLPISSFGELCECGTRIEDAINNGKLEKSESKPQIKKTYRGGLTTSKAPNLGILMASHKHRSVLSNALSGKEVPIETTLQEVLSWELKPHLIPSLSFLTKNYLLTEPLTLDLCKSPSSAQDNTSWKVIGTFKAPCKFGLLETIVEFHVMDITPNYNILLGKACLHPIGVIPSSLHQKLKIPWKRGITVVIGDGEILAHVCGLEEGGSELQMNGFDFVNMANYGLKDKRYTMDLLSYCSHEEGVDFPFCGFPEFWVGEDGKVYHGWEIFFDEKLTSKKNSTMVTKEFKEKVN</sequence>
<proteinExistence type="predicted"/>
<accession>A0AAW2CIL4</accession>
<dbReference type="AlphaFoldDB" id="A0AAW2CIL4"/>
<evidence type="ECO:0000313" key="1">
    <source>
        <dbReference type="EMBL" id="KAK9998030.1"/>
    </source>
</evidence>
<comment type="caution">
    <text evidence="1">The sequence shown here is derived from an EMBL/GenBank/DDBJ whole genome shotgun (WGS) entry which is preliminary data.</text>
</comment>
<dbReference type="Proteomes" id="UP001459277">
    <property type="component" value="Unassembled WGS sequence"/>
</dbReference>
<gene>
    <name evidence="1" type="ORF">SO802_017633</name>
</gene>
<dbReference type="EMBL" id="JAZDWU010000006">
    <property type="protein sequence ID" value="KAK9998030.1"/>
    <property type="molecule type" value="Genomic_DNA"/>
</dbReference>
<keyword evidence="2" id="KW-1185">Reference proteome</keyword>